<keyword evidence="3" id="KW-0393">Immunoglobulin domain</keyword>
<dbReference type="GO" id="GO:0001817">
    <property type="term" value="P:regulation of cytokine production"/>
    <property type="evidence" value="ECO:0007669"/>
    <property type="project" value="TreeGrafter"/>
</dbReference>
<dbReference type="GO" id="GO:0005102">
    <property type="term" value="F:signaling receptor binding"/>
    <property type="evidence" value="ECO:0007669"/>
    <property type="project" value="TreeGrafter"/>
</dbReference>
<dbReference type="EMBL" id="BRZM01000056">
    <property type="protein sequence ID" value="GLD62847.1"/>
    <property type="molecule type" value="Genomic_DNA"/>
</dbReference>
<evidence type="ECO:0000256" key="2">
    <source>
        <dbReference type="ARBA" id="ARBA00023136"/>
    </source>
</evidence>
<accession>A0AAD3MWC6</accession>
<dbReference type="PANTHER" id="PTHR24100:SF151">
    <property type="entry name" value="ICOS LIGAND"/>
    <property type="match status" value="1"/>
</dbReference>
<organism evidence="4 5">
    <name type="scientific">Lates japonicus</name>
    <name type="common">Japanese lates</name>
    <dbReference type="NCBI Taxonomy" id="270547"/>
    <lineage>
        <taxon>Eukaryota</taxon>
        <taxon>Metazoa</taxon>
        <taxon>Chordata</taxon>
        <taxon>Craniata</taxon>
        <taxon>Vertebrata</taxon>
        <taxon>Euteleostomi</taxon>
        <taxon>Actinopterygii</taxon>
        <taxon>Neopterygii</taxon>
        <taxon>Teleostei</taxon>
        <taxon>Neoteleostei</taxon>
        <taxon>Acanthomorphata</taxon>
        <taxon>Carangaria</taxon>
        <taxon>Carangaria incertae sedis</taxon>
        <taxon>Centropomidae</taxon>
        <taxon>Lates</taxon>
    </lineage>
</organism>
<protein>
    <submittedName>
        <fullName evidence="4">Butyrophilin subfamily 2 member A2-like isoform X1</fullName>
    </submittedName>
</protein>
<evidence type="ECO:0000256" key="1">
    <source>
        <dbReference type="ARBA" id="ARBA00004370"/>
    </source>
</evidence>
<name>A0AAD3MWC6_LATJO</name>
<dbReference type="AlphaFoldDB" id="A0AAD3MWC6"/>
<evidence type="ECO:0000313" key="5">
    <source>
        <dbReference type="Proteomes" id="UP001279410"/>
    </source>
</evidence>
<proteinExistence type="predicted"/>
<evidence type="ECO:0000313" key="4">
    <source>
        <dbReference type="EMBL" id="GLD62847.1"/>
    </source>
</evidence>
<dbReference type="GO" id="GO:0009897">
    <property type="term" value="C:external side of plasma membrane"/>
    <property type="evidence" value="ECO:0007669"/>
    <property type="project" value="TreeGrafter"/>
</dbReference>
<keyword evidence="5" id="KW-1185">Reference proteome</keyword>
<comment type="caution">
    <text evidence="4">The sequence shown here is derived from an EMBL/GenBank/DDBJ whole genome shotgun (WGS) entry which is preliminary data.</text>
</comment>
<gene>
    <name evidence="4" type="ORF">AKAME5_001452300</name>
</gene>
<dbReference type="Gene3D" id="2.60.40.10">
    <property type="entry name" value="Immunoglobulins"/>
    <property type="match status" value="1"/>
</dbReference>
<sequence length="113" mass="13161">MAGPCVDLQKSSDHPVSLNWEESRQKKVVMFHSVNLDPSVDLRKETLDFTRADLNREDDVVHSYSDEKDRTYRQMDQYRGRTTLNKEDLIRGIISLNLSLIDPDGQWTVHVML</sequence>
<dbReference type="PANTHER" id="PTHR24100">
    <property type="entry name" value="BUTYROPHILIN"/>
    <property type="match status" value="1"/>
</dbReference>
<dbReference type="GO" id="GO:0050852">
    <property type="term" value="P:T cell receptor signaling pathway"/>
    <property type="evidence" value="ECO:0007669"/>
    <property type="project" value="TreeGrafter"/>
</dbReference>
<comment type="subcellular location">
    <subcellularLocation>
        <location evidence="1">Membrane</location>
    </subcellularLocation>
</comment>
<keyword evidence="2" id="KW-0472">Membrane</keyword>
<dbReference type="InterPro" id="IPR013783">
    <property type="entry name" value="Ig-like_fold"/>
</dbReference>
<evidence type="ECO:0000256" key="3">
    <source>
        <dbReference type="ARBA" id="ARBA00023319"/>
    </source>
</evidence>
<dbReference type="InterPro" id="IPR050504">
    <property type="entry name" value="IgSF_BTN/MOG"/>
</dbReference>
<reference evidence="4" key="1">
    <citation type="submission" date="2022-08" db="EMBL/GenBank/DDBJ databases">
        <title>Genome sequencing of akame (Lates japonicus).</title>
        <authorList>
            <person name="Hashiguchi Y."/>
            <person name="Takahashi H."/>
        </authorList>
    </citation>
    <scope>NUCLEOTIDE SEQUENCE</scope>
    <source>
        <strain evidence="4">Kochi</strain>
    </source>
</reference>
<dbReference type="Proteomes" id="UP001279410">
    <property type="component" value="Unassembled WGS sequence"/>
</dbReference>